<dbReference type="EMBL" id="CM016555">
    <property type="protein sequence ID" value="TKW22949.1"/>
    <property type="molecule type" value="Genomic_DNA"/>
</dbReference>
<dbReference type="EMBL" id="CM016555">
    <property type="protein sequence ID" value="TKW22947.1"/>
    <property type="molecule type" value="Genomic_DNA"/>
</dbReference>
<gene>
    <name evidence="2" type="ORF">SEVIR_4G261900v2</name>
</gene>
<dbReference type="EMBL" id="CM016555">
    <property type="protein sequence ID" value="TKW22948.1"/>
    <property type="molecule type" value="Genomic_DNA"/>
</dbReference>
<reference evidence="2 3" key="1">
    <citation type="submission" date="2019-03" db="EMBL/GenBank/DDBJ databases">
        <title>WGS assembly of Setaria viridis.</title>
        <authorList>
            <person name="Huang P."/>
            <person name="Jenkins J."/>
            <person name="Grimwood J."/>
            <person name="Barry K."/>
            <person name="Healey A."/>
            <person name="Mamidi S."/>
            <person name="Sreedasyam A."/>
            <person name="Shu S."/>
            <person name="Feldman M."/>
            <person name="Wu J."/>
            <person name="Yu Y."/>
            <person name="Chen C."/>
            <person name="Johnson J."/>
            <person name="Rokhsar D."/>
            <person name="Baxter I."/>
            <person name="Schmutz J."/>
            <person name="Brutnell T."/>
            <person name="Kellogg E."/>
        </authorList>
    </citation>
    <scope>NUCLEOTIDE SEQUENCE [LARGE SCALE GENOMIC DNA]</scope>
    <source>
        <strain evidence="3">cv. A10</strain>
    </source>
</reference>
<dbReference type="Gramene" id="TKW22947">
    <property type="protein sequence ID" value="TKW22947"/>
    <property type="gene ID" value="SEVIR_4G261900v2"/>
</dbReference>
<evidence type="ECO:0000313" key="3">
    <source>
        <dbReference type="Proteomes" id="UP000298652"/>
    </source>
</evidence>
<dbReference type="EMBL" id="CM016555">
    <property type="protein sequence ID" value="TKW22951.1"/>
    <property type="molecule type" value="Genomic_DNA"/>
</dbReference>
<organism evidence="2 3">
    <name type="scientific">Setaria viridis</name>
    <name type="common">Green bristlegrass</name>
    <name type="synonym">Setaria italica subsp. viridis</name>
    <dbReference type="NCBI Taxonomy" id="4556"/>
    <lineage>
        <taxon>Eukaryota</taxon>
        <taxon>Viridiplantae</taxon>
        <taxon>Streptophyta</taxon>
        <taxon>Embryophyta</taxon>
        <taxon>Tracheophyta</taxon>
        <taxon>Spermatophyta</taxon>
        <taxon>Magnoliopsida</taxon>
        <taxon>Liliopsida</taxon>
        <taxon>Poales</taxon>
        <taxon>Poaceae</taxon>
        <taxon>PACMAD clade</taxon>
        <taxon>Panicoideae</taxon>
        <taxon>Panicodae</taxon>
        <taxon>Paniceae</taxon>
        <taxon>Cenchrinae</taxon>
        <taxon>Setaria</taxon>
    </lineage>
</organism>
<dbReference type="Proteomes" id="UP000298652">
    <property type="component" value="Chromosome 4"/>
</dbReference>
<protein>
    <submittedName>
        <fullName evidence="2">Uncharacterized protein</fullName>
    </submittedName>
</protein>
<sequence>MAALEENNRAPLSPGISQSKLSRPWPSSPSPPKSKCIPRSKLPSLQVAKSQSAAAAAHAQHPLEGMPYRTTVEAWIPAPCSFSYGNALAASGLVTLPASEAPWSTCLPRMAACAMRCRVPL</sequence>
<evidence type="ECO:0000313" key="2">
    <source>
        <dbReference type="EMBL" id="TKW22950.1"/>
    </source>
</evidence>
<keyword evidence="3" id="KW-1185">Reference proteome</keyword>
<dbReference type="EMBL" id="CM016555">
    <property type="protein sequence ID" value="TKW22953.1"/>
    <property type="molecule type" value="Genomic_DNA"/>
</dbReference>
<dbReference type="Gramene" id="TKW22948">
    <property type="protein sequence ID" value="TKW22948"/>
    <property type="gene ID" value="SEVIR_4G261900v2"/>
</dbReference>
<name>A0A4U6V1M5_SETVI</name>
<dbReference type="AlphaFoldDB" id="A0A4U6V1M5"/>
<dbReference type="Gramene" id="TKW22951">
    <property type="protein sequence ID" value="TKW22951"/>
    <property type="gene ID" value="SEVIR_4G261900v2"/>
</dbReference>
<accession>A0A4U6V1M5</accession>
<dbReference type="Gramene" id="TKW22952">
    <property type="protein sequence ID" value="TKW22952"/>
    <property type="gene ID" value="SEVIR_4G261900v2"/>
</dbReference>
<feature type="region of interest" description="Disordered" evidence="1">
    <location>
        <begin position="1"/>
        <end position="40"/>
    </location>
</feature>
<dbReference type="Gramene" id="TKW22953">
    <property type="protein sequence ID" value="TKW22953"/>
    <property type="gene ID" value="SEVIR_4G261900v2"/>
</dbReference>
<dbReference type="EMBL" id="CM016555">
    <property type="protein sequence ID" value="TKW22952.1"/>
    <property type="molecule type" value="Genomic_DNA"/>
</dbReference>
<evidence type="ECO:0000256" key="1">
    <source>
        <dbReference type="SAM" id="MobiDB-lite"/>
    </source>
</evidence>
<proteinExistence type="predicted"/>
<dbReference type="EMBL" id="CM016555">
    <property type="protein sequence ID" value="TKW22950.1"/>
    <property type="molecule type" value="Genomic_DNA"/>
</dbReference>
<dbReference type="Gramene" id="TKW22950">
    <property type="protein sequence ID" value="TKW22950"/>
    <property type="gene ID" value="SEVIR_4G261900v2"/>
</dbReference>
<dbReference type="Gramene" id="TKW22949">
    <property type="protein sequence ID" value="TKW22949"/>
    <property type="gene ID" value="SEVIR_4G261900v2"/>
</dbReference>